<proteinExistence type="predicted"/>
<dbReference type="Gene3D" id="3.30.565.10">
    <property type="entry name" value="Histidine kinase-like ATPase, C-terminal domain"/>
    <property type="match status" value="1"/>
</dbReference>
<evidence type="ECO:0000313" key="11">
    <source>
        <dbReference type="Proteomes" id="UP000281028"/>
    </source>
</evidence>
<dbReference type="PANTHER" id="PTHR45436:SF5">
    <property type="entry name" value="SENSOR HISTIDINE KINASE TRCS"/>
    <property type="match status" value="1"/>
</dbReference>
<evidence type="ECO:0000256" key="7">
    <source>
        <dbReference type="ARBA" id="ARBA00022989"/>
    </source>
</evidence>
<feature type="transmembrane region" description="Helical" evidence="8">
    <location>
        <begin position="135"/>
        <end position="153"/>
    </location>
</feature>
<dbReference type="InterPro" id="IPR036097">
    <property type="entry name" value="HisK_dim/P_sf"/>
</dbReference>
<name>A0A9Q5GVD5_9BACT</name>
<dbReference type="PANTHER" id="PTHR45436">
    <property type="entry name" value="SENSOR HISTIDINE KINASE YKOH"/>
    <property type="match status" value="1"/>
</dbReference>
<dbReference type="AlphaFoldDB" id="A0A9Q5GVD5"/>
<evidence type="ECO:0000256" key="1">
    <source>
        <dbReference type="ARBA" id="ARBA00000085"/>
    </source>
</evidence>
<keyword evidence="11" id="KW-1185">Reference proteome</keyword>
<organism evidence="10 11">
    <name type="scientific">Chitinophaga solisilvae</name>
    <dbReference type="NCBI Taxonomy" id="1233460"/>
    <lineage>
        <taxon>Bacteria</taxon>
        <taxon>Pseudomonadati</taxon>
        <taxon>Bacteroidota</taxon>
        <taxon>Chitinophagia</taxon>
        <taxon>Chitinophagales</taxon>
        <taxon>Chitinophagaceae</taxon>
        <taxon>Chitinophaga</taxon>
    </lineage>
</organism>
<evidence type="ECO:0000256" key="2">
    <source>
        <dbReference type="ARBA" id="ARBA00012438"/>
    </source>
</evidence>
<dbReference type="InterPro" id="IPR050428">
    <property type="entry name" value="TCS_sensor_his_kinase"/>
</dbReference>
<evidence type="ECO:0000313" key="10">
    <source>
        <dbReference type="EMBL" id="NSL86318.1"/>
    </source>
</evidence>
<dbReference type="InterPro" id="IPR036890">
    <property type="entry name" value="HATPase_C_sf"/>
</dbReference>
<dbReference type="EC" id="2.7.13.3" evidence="2"/>
<dbReference type="Pfam" id="PF00512">
    <property type="entry name" value="HisKA"/>
    <property type="match status" value="1"/>
</dbReference>
<dbReference type="InterPro" id="IPR003594">
    <property type="entry name" value="HATPase_dom"/>
</dbReference>
<dbReference type="EMBL" id="RIAR02000001">
    <property type="protein sequence ID" value="NSL86318.1"/>
    <property type="molecule type" value="Genomic_DNA"/>
</dbReference>
<accession>A0A9Q5GVD5</accession>
<protein>
    <recommendedName>
        <fullName evidence="2">histidine kinase</fullName>
        <ecNumber evidence="2">2.7.13.3</ecNumber>
    </recommendedName>
</protein>
<evidence type="ECO:0000256" key="8">
    <source>
        <dbReference type="SAM" id="Phobius"/>
    </source>
</evidence>
<keyword evidence="5 8" id="KW-0812">Transmembrane</keyword>
<keyword evidence="7 8" id="KW-1133">Transmembrane helix</keyword>
<dbReference type="GO" id="GO:0000155">
    <property type="term" value="F:phosphorelay sensor kinase activity"/>
    <property type="evidence" value="ECO:0007669"/>
    <property type="project" value="InterPro"/>
</dbReference>
<sequence>MKLVDKFTLWFIGVVLITTPITSYICFYNMEKKIDEAEIARLKGINTMAATRLQNRQPAGVPTAEQPTTVTELAVMPADSLLITKVGLRDGNKKLDECRITVSSFYTIHNKHYQVSTISHVPASSQVLSAIMDTVIWKLLLIAVFVALTARLLSRRILYCLRLTMEQIHHFNLKEKIAFPKTNTQEFKELNNFLQKMTDRAVDEYTAVKEFSENASHELQTPLAILRNKLELLSETNIEENQAALISDMQNAVEKLSKINRSLTLLSKLENNEFTVSEDIRFCKVAKDVLAAYEDRIDMKQISVKTDIDKNIRLRIHPALADMLMNNLLGNAIRHNVQNGRIEVVLTHKKLVVMNTGLAPEIPTEELFERFKKSNQCSESVGLGLSIVKQICEVCDFNVSYVYHSPMHILQVDFQPSKVRQEPPARAQDNLTPSLAI</sequence>
<comment type="caution">
    <text evidence="10">The sequence shown here is derived from an EMBL/GenBank/DDBJ whole genome shotgun (WGS) entry which is preliminary data.</text>
</comment>
<reference evidence="10" key="1">
    <citation type="submission" date="2020-05" db="EMBL/GenBank/DDBJ databases">
        <title>Chitinophaga laudate sp. nov., isolated from a tropical peat swamp.</title>
        <authorList>
            <person name="Goh C.B.S."/>
            <person name="Lee M.S."/>
            <person name="Parimannan S."/>
            <person name="Pasbakhsh P."/>
            <person name="Yule C.M."/>
            <person name="Rajandas H."/>
            <person name="Loke S."/>
            <person name="Croft L."/>
            <person name="Tan J.B.L."/>
        </authorList>
    </citation>
    <scope>NUCLEOTIDE SEQUENCE</scope>
    <source>
        <strain evidence="10">Mgbs1</strain>
    </source>
</reference>
<dbReference type="GO" id="GO:0005886">
    <property type="term" value="C:plasma membrane"/>
    <property type="evidence" value="ECO:0007669"/>
    <property type="project" value="TreeGrafter"/>
</dbReference>
<dbReference type="SMART" id="SM00387">
    <property type="entry name" value="HATPase_c"/>
    <property type="match status" value="1"/>
</dbReference>
<keyword evidence="4" id="KW-0808">Transferase</keyword>
<dbReference type="InterPro" id="IPR003661">
    <property type="entry name" value="HisK_dim/P_dom"/>
</dbReference>
<evidence type="ECO:0000256" key="3">
    <source>
        <dbReference type="ARBA" id="ARBA00022553"/>
    </source>
</evidence>
<dbReference type="SUPFAM" id="SSF55874">
    <property type="entry name" value="ATPase domain of HSP90 chaperone/DNA topoisomerase II/histidine kinase"/>
    <property type="match status" value="1"/>
</dbReference>
<dbReference type="PROSITE" id="PS50109">
    <property type="entry name" value="HIS_KIN"/>
    <property type="match status" value="1"/>
</dbReference>
<dbReference type="SMART" id="SM00388">
    <property type="entry name" value="HisKA"/>
    <property type="match status" value="1"/>
</dbReference>
<gene>
    <name evidence="10" type="ORF">ECE50_005735</name>
</gene>
<dbReference type="Gene3D" id="1.10.287.130">
    <property type="match status" value="1"/>
</dbReference>
<dbReference type="Proteomes" id="UP000281028">
    <property type="component" value="Unassembled WGS sequence"/>
</dbReference>
<dbReference type="CDD" id="cd00082">
    <property type="entry name" value="HisKA"/>
    <property type="match status" value="1"/>
</dbReference>
<feature type="domain" description="Histidine kinase" evidence="9">
    <location>
        <begin position="214"/>
        <end position="393"/>
    </location>
</feature>
<keyword evidence="6 10" id="KW-0418">Kinase</keyword>
<evidence type="ECO:0000256" key="5">
    <source>
        <dbReference type="ARBA" id="ARBA00022692"/>
    </source>
</evidence>
<dbReference type="Pfam" id="PF02518">
    <property type="entry name" value="HATPase_c"/>
    <property type="match status" value="1"/>
</dbReference>
<evidence type="ECO:0000259" key="9">
    <source>
        <dbReference type="PROSITE" id="PS50109"/>
    </source>
</evidence>
<evidence type="ECO:0000256" key="4">
    <source>
        <dbReference type="ARBA" id="ARBA00022679"/>
    </source>
</evidence>
<dbReference type="InterPro" id="IPR005467">
    <property type="entry name" value="His_kinase_dom"/>
</dbReference>
<keyword evidence="8" id="KW-0472">Membrane</keyword>
<keyword evidence="3" id="KW-0597">Phosphoprotein</keyword>
<feature type="transmembrane region" description="Helical" evidence="8">
    <location>
        <begin position="7"/>
        <end position="30"/>
    </location>
</feature>
<comment type="catalytic activity">
    <reaction evidence="1">
        <text>ATP + protein L-histidine = ADP + protein N-phospho-L-histidine.</text>
        <dbReference type="EC" id="2.7.13.3"/>
    </reaction>
</comment>
<evidence type="ECO:0000256" key="6">
    <source>
        <dbReference type="ARBA" id="ARBA00022777"/>
    </source>
</evidence>
<dbReference type="SUPFAM" id="SSF47384">
    <property type="entry name" value="Homodimeric domain of signal transducing histidine kinase"/>
    <property type="match status" value="1"/>
</dbReference>